<name>A0A081C0X2_VECG1</name>
<evidence type="ECO:0000313" key="1">
    <source>
        <dbReference type="EMBL" id="GAK58227.1"/>
    </source>
</evidence>
<dbReference type="AlphaFoldDB" id="A0A081C0X2"/>
<reference evidence="1" key="1">
    <citation type="journal article" date="2015" name="PeerJ">
        <title>First genomic representation of candidate bacterial phylum KSB3 points to enhanced environmental sensing as a trigger of wastewater bulking.</title>
        <authorList>
            <person name="Sekiguchi Y."/>
            <person name="Ohashi A."/>
            <person name="Parks D.H."/>
            <person name="Yamauchi T."/>
            <person name="Tyson G.W."/>
            <person name="Hugenholtz P."/>
        </authorList>
    </citation>
    <scope>NUCLEOTIDE SEQUENCE [LARGE SCALE GENOMIC DNA]</scope>
</reference>
<dbReference type="HOGENOM" id="CLU_1658641_0_0_0"/>
<dbReference type="EMBL" id="DF820467">
    <property type="protein sequence ID" value="GAK58227.1"/>
    <property type="molecule type" value="Genomic_DNA"/>
</dbReference>
<dbReference type="STRING" id="1499967.U27_05200"/>
<dbReference type="Proteomes" id="UP000030661">
    <property type="component" value="Unassembled WGS sequence"/>
</dbReference>
<accession>A0A081C0X2</accession>
<organism evidence="1">
    <name type="scientific">Vecturithrix granuli</name>
    <dbReference type="NCBI Taxonomy" id="1499967"/>
    <lineage>
        <taxon>Bacteria</taxon>
        <taxon>Candidatus Moduliflexota</taxon>
        <taxon>Candidatus Vecturitrichia</taxon>
        <taxon>Candidatus Vecturitrichales</taxon>
        <taxon>Candidatus Vecturitrichaceae</taxon>
        <taxon>Candidatus Vecturithrix</taxon>
    </lineage>
</organism>
<gene>
    <name evidence="1" type="ORF">U27_05200</name>
</gene>
<dbReference type="eggNOG" id="ENOG5033ICP">
    <property type="taxonomic scope" value="Bacteria"/>
</dbReference>
<sequence>MSGKNFDQIVLEQFHFLITDYGFKFVKKREENWGYDIVFLNATTGVHVIYEFREAYIFIMLYRLINGKLVENPSPITENSVLNAFCLDDIVTIKNPDATMKPAYYYGIESEFYNKEQGMTLYVSKFADNLKIYAADVLTGNFEIFTELDQIVKKRAKQAR</sequence>
<protein>
    <submittedName>
        <fullName evidence="1">Uncharacterized protein</fullName>
    </submittedName>
</protein>
<keyword evidence="2" id="KW-1185">Reference proteome</keyword>
<evidence type="ECO:0000313" key="2">
    <source>
        <dbReference type="Proteomes" id="UP000030661"/>
    </source>
</evidence>
<proteinExistence type="predicted"/>